<dbReference type="PROSITE" id="PS01081">
    <property type="entry name" value="HTH_TETR_1"/>
    <property type="match status" value="1"/>
</dbReference>
<keyword evidence="2 4" id="KW-0238">DNA-binding</keyword>
<accession>A0A5C4MJ09</accession>
<protein>
    <submittedName>
        <fullName evidence="6">TetR/AcrR family transcriptional regulator</fullName>
    </submittedName>
</protein>
<dbReference type="EMBL" id="VDFU01000075">
    <property type="protein sequence ID" value="TNC43127.1"/>
    <property type="molecule type" value="Genomic_DNA"/>
</dbReference>
<dbReference type="Proteomes" id="UP000305887">
    <property type="component" value="Unassembled WGS sequence"/>
</dbReference>
<gene>
    <name evidence="6" type="ORF">FHG66_21175</name>
</gene>
<evidence type="ECO:0000313" key="7">
    <source>
        <dbReference type="Proteomes" id="UP000305887"/>
    </source>
</evidence>
<dbReference type="GO" id="GO:0003700">
    <property type="term" value="F:DNA-binding transcription factor activity"/>
    <property type="evidence" value="ECO:0007669"/>
    <property type="project" value="TreeGrafter"/>
</dbReference>
<sequence length="207" mass="21819">MQVSGRRSNQVRSEEMRDRLLAAARPLFVAHGFAGTSTPAIVAAAGVTRGALYHHFEDKAALLRAILEREAQAIAVAIEEVDQPEMTPVQRLLAGAEAYLAAMSVEGRADLLLVQGPAVLGSEEVRRIEAGHGEASLRAGLEEAVAAGALPDLPIEALASILSAMFERAALDVEAGAKAVDLLATLRAVLVGLFHSHPRGQVGRRIP</sequence>
<evidence type="ECO:0000259" key="5">
    <source>
        <dbReference type="PROSITE" id="PS50977"/>
    </source>
</evidence>
<name>A0A5C4MJ09_9RHOB</name>
<evidence type="ECO:0000256" key="4">
    <source>
        <dbReference type="PROSITE-ProRule" id="PRU00335"/>
    </source>
</evidence>
<dbReference type="SUPFAM" id="SSF46689">
    <property type="entry name" value="Homeodomain-like"/>
    <property type="match status" value="1"/>
</dbReference>
<dbReference type="Pfam" id="PF21351">
    <property type="entry name" value="TetR_C_41"/>
    <property type="match status" value="1"/>
</dbReference>
<evidence type="ECO:0000313" key="6">
    <source>
        <dbReference type="EMBL" id="TNC43127.1"/>
    </source>
</evidence>
<evidence type="ECO:0000256" key="2">
    <source>
        <dbReference type="ARBA" id="ARBA00023125"/>
    </source>
</evidence>
<reference evidence="6 7" key="1">
    <citation type="submission" date="2019-06" db="EMBL/GenBank/DDBJ databases">
        <title>YIM 131921 draft genome.</title>
        <authorList>
            <person name="Jiang L."/>
        </authorList>
    </citation>
    <scope>NUCLEOTIDE SEQUENCE [LARGE SCALE GENOMIC DNA]</scope>
    <source>
        <strain evidence="6 7">YIM 131921</strain>
    </source>
</reference>
<dbReference type="InterPro" id="IPR050109">
    <property type="entry name" value="HTH-type_TetR-like_transc_reg"/>
</dbReference>
<dbReference type="PROSITE" id="PS50977">
    <property type="entry name" value="HTH_TETR_2"/>
    <property type="match status" value="1"/>
</dbReference>
<dbReference type="PANTHER" id="PTHR30055:SF234">
    <property type="entry name" value="HTH-TYPE TRANSCRIPTIONAL REGULATOR BETI"/>
    <property type="match status" value="1"/>
</dbReference>
<dbReference type="InterPro" id="IPR001647">
    <property type="entry name" value="HTH_TetR"/>
</dbReference>
<dbReference type="PANTHER" id="PTHR30055">
    <property type="entry name" value="HTH-TYPE TRANSCRIPTIONAL REGULATOR RUTR"/>
    <property type="match status" value="1"/>
</dbReference>
<dbReference type="OrthoDB" id="8478851at2"/>
<dbReference type="InterPro" id="IPR023772">
    <property type="entry name" value="DNA-bd_HTH_TetR-type_CS"/>
</dbReference>
<keyword evidence="1" id="KW-0805">Transcription regulation</keyword>
<organism evidence="6 7">
    <name type="scientific">Rubellimicrobium rubrum</name>
    <dbReference type="NCBI Taxonomy" id="2585369"/>
    <lineage>
        <taxon>Bacteria</taxon>
        <taxon>Pseudomonadati</taxon>
        <taxon>Pseudomonadota</taxon>
        <taxon>Alphaproteobacteria</taxon>
        <taxon>Rhodobacterales</taxon>
        <taxon>Roseobacteraceae</taxon>
        <taxon>Rubellimicrobium</taxon>
    </lineage>
</organism>
<dbReference type="AlphaFoldDB" id="A0A5C4MJ09"/>
<dbReference type="PRINTS" id="PR00455">
    <property type="entry name" value="HTHTETR"/>
</dbReference>
<keyword evidence="3" id="KW-0804">Transcription</keyword>
<proteinExistence type="predicted"/>
<dbReference type="GO" id="GO:0000976">
    <property type="term" value="F:transcription cis-regulatory region binding"/>
    <property type="evidence" value="ECO:0007669"/>
    <property type="project" value="TreeGrafter"/>
</dbReference>
<evidence type="ECO:0000256" key="3">
    <source>
        <dbReference type="ARBA" id="ARBA00023163"/>
    </source>
</evidence>
<dbReference type="InterPro" id="IPR049484">
    <property type="entry name" value="Rv0078-like_C"/>
</dbReference>
<dbReference type="InterPro" id="IPR009057">
    <property type="entry name" value="Homeodomain-like_sf"/>
</dbReference>
<dbReference type="Pfam" id="PF00440">
    <property type="entry name" value="TetR_N"/>
    <property type="match status" value="1"/>
</dbReference>
<keyword evidence="7" id="KW-1185">Reference proteome</keyword>
<comment type="caution">
    <text evidence="6">The sequence shown here is derived from an EMBL/GenBank/DDBJ whole genome shotgun (WGS) entry which is preliminary data.</text>
</comment>
<dbReference type="Gene3D" id="1.10.357.10">
    <property type="entry name" value="Tetracycline Repressor, domain 2"/>
    <property type="match status" value="1"/>
</dbReference>
<feature type="domain" description="HTH tetR-type" evidence="5">
    <location>
        <begin position="14"/>
        <end position="74"/>
    </location>
</feature>
<feature type="DNA-binding region" description="H-T-H motif" evidence="4">
    <location>
        <begin position="37"/>
        <end position="56"/>
    </location>
</feature>
<evidence type="ECO:0000256" key="1">
    <source>
        <dbReference type="ARBA" id="ARBA00023015"/>
    </source>
</evidence>